<comment type="caution">
    <text evidence="2">The sequence shown here is derived from an EMBL/GenBank/DDBJ whole genome shotgun (WGS) entry which is preliminary data.</text>
</comment>
<organism evidence="2 3">
    <name type="scientific">Lithocarpus litseifolius</name>
    <dbReference type="NCBI Taxonomy" id="425828"/>
    <lineage>
        <taxon>Eukaryota</taxon>
        <taxon>Viridiplantae</taxon>
        <taxon>Streptophyta</taxon>
        <taxon>Embryophyta</taxon>
        <taxon>Tracheophyta</taxon>
        <taxon>Spermatophyta</taxon>
        <taxon>Magnoliopsida</taxon>
        <taxon>eudicotyledons</taxon>
        <taxon>Gunneridae</taxon>
        <taxon>Pentapetalae</taxon>
        <taxon>rosids</taxon>
        <taxon>fabids</taxon>
        <taxon>Fagales</taxon>
        <taxon>Fagaceae</taxon>
        <taxon>Lithocarpus</taxon>
    </lineage>
</organism>
<feature type="transmembrane region" description="Helical" evidence="1">
    <location>
        <begin position="68"/>
        <end position="88"/>
    </location>
</feature>
<accession>A0AAW2CPQ8</accession>
<keyword evidence="1" id="KW-0472">Membrane</keyword>
<keyword evidence="3" id="KW-1185">Reference proteome</keyword>
<keyword evidence="1" id="KW-0812">Transmembrane</keyword>
<keyword evidence="1" id="KW-1133">Transmembrane helix</keyword>
<reference evidence="2 3" key="1">
    <citation type="submission" date="2024-01" db="EMBL/GenBank/DDBJ databases">
        <title>A telomere-to-telomere, gap-free genome of sweet tea (Lithocarpus litseifolius).</title>
        <authorList>
            <person name="Zhou J."/>
        </authorList>
    </citation>
    <scope>NUCLEOTIDE SEQUENCE [LARGE SCALE GENOMIC DNA]</scope>
    <source>
        <strain evidence="2">Zhou-2022a</strain>
        <tissue evidence="2">Leaf</tissue>
    </source>
</reference>
<evidence type="ECO:0000256" key="1">
    <source>
        <dbReference type="SAM" id="Phobius"/>
    </source>
</evidence>
<evidence type="ECO:0000313" key="2">
    <source>
        <dbReference type="EMBL" id="KAK9999025.1"/>
    </source>
</evidence>
<evidence type="ECO:0000313" key="3">
    <source>
        <dbReference type="Proteomes" id="UP001459277"/>
    </source>
</evidence>
<name>A0AAW2CPQ8_9ROSI</name>
<dbReference type="Proteomes" id="UP001459277">
    <property type="component" value="Unassembled WGS sequence"/>
</dbReference>
<dbReference type="AlphaFoldDB" id="A0AAW2CPQ8"/>
<sequence>MLTPYDFSVITGLRLGGERIIVNDSLTSTELKKLLGVLPSRMRTNNIPLSWLCDNIPQCETMTKGARMFMLLFIGTFLCTDLGSTMNLRCLGSLRKIKQIRNYD</sequence>
<proteinExistence type="predicted"/>
<gene>
    <name evidence="2" type="ORF">SO802_018628</name>
</gene>
<dbReference type="EMBL" id="JAZDWU010000006">
    <property type="protein sequence ID" value="KAK9999025.1"/>
    <property type="molecule type" value="Genomic_DNA"/>
</dbReference>
<protein>
    <submittedName>
        <fullName evidence="2">Uncharacterized protein</fullName>
    </submittedName>
</protein>